<feature type="compositionally biased region" description="Basic and acidic residues" evidence="1">
    <location>
        <begin position="388"/>
        <end position="419"/>
    </location>
</feature>
<feature type="compositionally biased region" description="Acidic residues" evidence="1">
    <location>
        <begin position="216"/>
        <end position="233"/>
    </location>
</feature>
<dbReference type="Proteomes" id="UP001057375">
    <property type="component" value="Unassembled WGS sequence"/>
</dbReference>
<sequence>MSPIGFMKDDGVREKVECLHQTSSSLNLLGKDIIVLFSIVSPSLRVLSDNIKESIDEVFIPRSKKEMLIKFLDIAIKSLRTMNNFAKNRVKYIVTFSQSISEIFSDIDLKYHKAIAKREKLSKFRGLFSSKRRSDLVNPSDFSFASSAPLQPIRDRLRELSSTHDIPVPTTDPFHRSVHSATVLLERDKSKSRGGKEKGKKLSGSIKQGVPRGTEETTEETEETDETEEEEEQIIDKTAVKILAEDQEESSSSDEEDHSRLKKKEKKKHKKQDKSKSKKHVSWITKQKMKRKEKKLKMKMKKERKKQLKRSGAKEESIQRKDVSNPSSKDSGEKEDRVLSVDEHEEEGSESESESVMDEEGEEERRKLATTGKDDSLDAPLPSAESGIGREDDVVLKEGGEEIHHERHGLPQEETRPDSIVDCPAEDEHIDADGMDGKQISEIPLEDRKKKKKDKDGGLSFFRCFFCCGRSKYNSESESEDDDEDALERQRMLMMKLPTDRERMRMAESGKYPIMFPMQDIEDYSSELGIVSSISGEVLSVVYSYSCILRLFYKCLLSVSHIFSIFSTLGSVESDPLSKHYLANVEWLKEEHKVAKQNKKEAEKEQKKRKKSKDKSSSNTHKTEGGEEHSSEIHSPIPSLMSPSSTFSKVDPNPHETSIEHHSNRCLLVKTTIHLCKQASKLCKNMLPMLLEVNRIIPGLNSALEWLTEYSKHPKIIYESNISSISGMEKNYLPIVDPEHPHFVDFEEFELEKVPEAPCDSVLLADYGVHMVKKRLFSIIFDKTDIVRRIKKNIGIEE</sequence>
<feature type="compositionally biased region" description="Acidic residues" evidence="1">
    <location>
        <begin position="343"/>
        <end position="362"/>
    </location>
</feature>
<feature type="compositionally biased region" description="Basic and acidic residues" evidence="1">
    <location>
        <begin position="621"/>
        <end position="632"/>
    </location>
</feature>
<accession>A0ABQ5JSF2</accession>
<reference evidence="2" key="1">
    <citation type="submission" date="2022-03" db="EMBL/GenBank/DDBJ databases">
        <title>Draft genome sequence of Aduncisulcus paluster, a free-living microaerophilic Fornicata.</title>
        <authorList>
            <person name="Yuyama I."/>
            <person name="Kume K."/>
            <person name="Tamura T."/>
            <person name="Inagaki Y."/>
            <person name="Hashimoto T."/>
        </authorList>
    </citation>
    <scope>NUCLEOTIDE SEQUENCE</scope>
    <source>
        <strain evidence="2">NY0171</strain>
    </source>
</reference>
<evidence type="ECO:0000313" key="3">
    <source>
        <dbReference type="Proteomes" id="UP001057375"/>
    </source>
</evidence>
<dbReference type="EMBL" id="BQXS01011667">
    <property type="protein sequence ID" value="GKT15351.1"/>
    <property type="molecule type" value="Genomic_DNA"/>
</dbReference>
<feature type="compositionally biased region" description="Basic and acidic residues" evidence="1">
    <location>
        <begin position="312"/>
        <end position="323"/>
    </location>
</feature>
<evidence type="ECO:0000256" key="1">
    <source>
        <dbReference type="SAM" id="MobiDB-lite"/>
    </source>
</evidence>
<feature type="compositionally biased region" description="Basic residues" evidence="1">
    <location>
        <begin position="260"/>
        <end position="311"/>
    </location>
</feature>
<protein>
    <submittedName>
        <fullName evidence="2">Uncharacterized protein</fullName>
    </submittedName>
</protein>
<feature type="compositionally biased region" description="Basic and acidic residues" evidence="1">
    <location>
        <begin position="330"/>
        <end position="342"/>
    </location>
</feature>
<name>A0ABQ5JSF2_9EUKA</name>
<feature type="compositionally biased region" description="Basic and acidic residues" evidence="1">
    <location>
        <begin position="596"/>
        <end position="606"/>
    </location>
</feature>
<proteinExistence type="predicted"/>
<keyword evidence="3" id="KW-1185">Reference proteome</keyword>
<feature type="compositionally biased region" description="Basic and acidic residues" evidence="1">
    <location>
        <begin position="363"/>
        <end position="376"/>
    </location>
</feature>
<feature type="compositionally biased region" description="Acidic residues" evidence="1">
    <location>
        <begin position="245"/>
        <end position="256"/>
    </location>
</feature>
<gene>
    <name evidence="2" type="ORF">ADUPG1_010685</name>
</gene>
<evidence type="ECO:0000313" key="2">
    <source>
        <dbReference type="EMBL" id="GKT15351.1"/>
    </source>
</evidence>
<feature type="region of interest" description="Disordered" evidence="1">
    <location>
        <begin position="596"/>
        <end position="658"/>
    </location>
</feature>
<comment type="caution">
    <text evidence="2">The sequence shown here is derived from an EMBL/GenBank/DDBJ whole genome shotgun (WGS) entry which is preliminary data.</text>
</comment>
<feature type="compositionally biased region" description="Basic and acidic residues" evidence="1">
    <location>
        <begin position="185"/>
        <end position="197"/>
    </location>
</feature>
<feature type="region of interest" description="Disordered" evidence="1">
    <location>
        <begin position="163"/>
        <end position="455"/>
    </location>
</feature>
<organism evidence="2 3">
    <name type="scientific">Aduncisulcus paluster</name>
    <dbReference type="NCBI Taxonomy" id="2918883"/>
    <lineage>
        <taxon>Eukaryota</taxon>
        <taxon>Metamonada</taxon>
        <taxon>Carpediemonas-like organisms</taxon>
        <taxon>Aduncisulcus</taxon>
    </lineage>
</organism>